<accession>A0A066UZ23</accession>
<proteinExistence type="predicted"/>
<dbReference type="Proteomes" id="UP000326687">
    <property type="component" value="Unassembled WGS sequence"/>
</dbReference>
<sequence length="129" mass="14766">MKLFKIAASMLFVLVLAGCGRVQPVMNVEDTPVAHNLQSKQVKSAIYESAIDRGWLVSEVKPGLIRAELYVRSHHAVVEIPYSDKFYSILYVESENLKYDDGEIHRNYNRWVNNLNVDIKRKLAQMAAE</sequence>
<evidence type="ECO:0008006" key="8">
    <source>
        <dbReference type="Google" id="ProtNLM"/>
    </source>
</evidence>
<evidence type="ECO:0000313" key="2">
    <source>
        <dbReference type="EMBL" id="KAB0286431.1"/>
    </source>
</evidence>
<organism evidence="4 5">
    <name type="scientific">Vibrio fortis</name>
    <dbReference type="NCBI Taxonomy" id="212667"/>
    <lineage>
        <taxon>Bacteria</taxon>
        <taxon>Pseudomonadati</taxon>
        <taxon>Pseudomonadota</taxon>
        <taxon>Gammaproteobacteria</taxon>
        <taxon>Vibrionales</taxon>
        <taxon>Vibrionaceae</taxon>
        <taxon>Vibrio</taxon>
    </lineage>
</organism>
<dbReference type="Proteomes" id="UP000027219">
    <property type="component" value="Unassembled WGS sequence"/>
</dbReference>
<dbReference type="EMBL" id="JFFR01000006">
    <property type="protein sequence ID" value="KDN29484.1"/>
    <property type="molecule type" value="Genomic_DNA"/>
</dbReference>
<evidence type="ECO:0000313" key="5">
    <source>
        <dbReference type="Proteomes" id="UP000027219"/>
    </source>
</evidence>
<evidence type="ECO:0000313" key="6">
    <source>
        <dbReference type="Proteomes" id="UP000326687"/>
    </source>
</evidence>
<keyword evidence="1" id="KW-0732">Signal</keyword>
<name>A0A066UZ23_9VIBR</name>
<dbReference type="EMBL" id="VXDD01000001">
    <property type="protein sequence ID" value="KAB0304324.1"/>
    <property type="molecule type" value="Genomic_DNA"/>
</dbReference>
<keyword evidence="5" id="KW-1185">Reference proteome</keyword>
<evidence type="ECO:0000313" key="7">
    <source>
        <dbReference type="Proteomes" id="UP000326789"/>
    </source>
</evidence>
<comment type="caution">
    <text evidence="4">The sequence shown here is derived from an EMBL/GenBank/DDBJ whole genome shotgun (WGS) entry which is preliminary data.</text>
</comment>
<dbReference type="EMBL" id="VWSE01000008">
    <property type="protein sequence ID" value="KAB0286431.1"/>
    <property type="molecule type" value="Genomic_DNA"/>
</dbReference>
<reference evidence="2 7" key="3">
    <citation type="submission" date="2019-09" db="EMBL/GenBank/DDBJ databases">
        <title>Whole genome sequence of Vibrio fortis.</title>
        <authorList>
            <person name="Das S.K."/>
        </authorList>
    </citation>
    <scope>NUCLEOTIDE SEQUENCE [LARGE SCALE GENOMIC DNA]</scope>
    <source>
        <strain evidence="2 7">AN60</strain>
    </source>
</reference>
<reference evidence="3 6" key="2">
    <citation type="submission" date="2019-09" db="EMBL/GenBank/DDBJ databases">
        <title>Vibrio Fortis S7-72.</title>
        <authorList>
            <person name="Das S.K."/>
        </authorList>
    </citation>
    <scope>NUCLEOTIDE SEQUENCE [LARGE SCALE GENOMIC DNA]</scope>
    <source>
        <strain evidence="3 6">S7-72</strain>
    </source>
</reference>
<dbReference type="STRING" id="212667.VFDL14_08050"/>
<evidence type="ECO:0000313" key="3">
    <source>
        <dbReference type="EMBL" id="KAB0304324.1"/>
    </source>
</evidence>
<protein>
    <recommendedName>
        <fullName evidence="8">Lipoprotein</fullName>
    </recommendedName>
</protein>
<reference evidence="4 5" key="1">
    <citation type="submission" date="2014-02" db="EMBL/GenBank/DDBJ databases">
        <title>Vibrio fortis Dalian14 Genome Sequencing.</title>
        <authorList>
            <person name="Wang Y."/>
            <person name="Song L."/>
            <person name="Liu G."/>
            <person name="Ding J."/>
        </authorList>
    </citation>
    <scope>NUCLEOTIDE SEQUENCE [LARGE SCALE GENOMIC DNA]</scope>
    <source>
        <strain evidence="4 5">Dalian14</strain>
    </source>
</reference>
<dbReference type="OrthoDB" id="9815328at2"/>
<gene>
    <name evidence="2" type="ORF">F2P58_17280</name>
    <name evidence="3" type="ORF">F2Z80_10405</name>
    <name evidence="4" type="ORF">VFDL14_08050</name>
</gene>
<dbReference type="PROSITE" id="PS51257">
    <property type="entry name" value="PROKAR_LIPOPROTEIN"/>
    <property type="match status" value="1"/>
</dbReference>
<feature type="signal peptide" evidence="1">
    <location>
        <begin position="1"/>
        <end position="17"/>
    </location>
</feature>
<dbReference type="AlphaFoldDB" id="A0A066UZ23"/>
<dbReference type="RefSeq" id="WP_032550104.1">
    <property type="nucleotide sequence ID" value="NZ_BTGL01000011.1"/>
</dbReference>
<feature type="chain" id="PRO_5044538959" description="Lipoprotein" evidence="1">
    <location>
        <begin position="18"/>
        <end position="129"/>
    </location>
</feature>
<evidence type="ECO:0000313" key="4">
    <source>
        <dbReference type="EMBL" id="KDN29484.1"/>
    </source>
</evidence>
<dbReference type="Proteomes" id="UP000326789">
    <property type="component" value="Unassembled WGS sequence"/>
</dbReference>
<evidence type="ECO:0000256" key="1">
    <source>
        <dbReference type="SAM" id="SignalP"/>
    </source>
</evidence>